<evidence type="ECO:0000313" key="4">
    <source>
        <dbReference type="Proteomes" id="UP001500767"/>
    </source>
</evidence>
<dbReference type="InterPro" id="IPR010872">
    <property type="entry name" value="MDMPI_C-term_domain"/>
</dbReference>
<dbReference type="EMBL" id="BAAAYR010000001">
    <property type="protein sequence ID" value="GAA3551346.1"/>
    <property type="molecule type" value="Genomic_DNA"/>
</dbReference>
<proteinExistence type="predicted"/>
<dbReference type="InterPro" id="IPR024344">
    <property type="entry name" value="MDMPI_metal-binding"/>
</dbReference>
<dbReference type="InterPro" id="IPR017517">
    <property type="entry name" value="Maleyloyr_isom"/>
</dbReference>
<keyword evidence="4" id="KW-1185">Reference proteome</keyword>
<keyword evidence="3" id="KW-0413">Isomerase</keyword>
<dbReference type="PANTHER" id="PTHR40758:SF1">
    <property type="entry name" value="CONSERVED PROTEIN"/>
    <property type="match status" value="1"/>
</dbReference>
<evidence type="ECO:0000259" key="2">
    <source>
        <dbReference type="Pfam" id="PF11716"/>
    </source>
</evidence>
<dbReference type="NCBIfam" id="TIGR03083">
    <property type="entry name" value="maleylpyruvate isomerase family mycothiol-dependent enzyme"/>
    <property type="match status" value="1"/>
</dbReference>
<evidence type="ECO:0000313" key="3">
    <source>
        <dbReference type="EMBL" id="GAA3551346.1"/>
    </source>
</evidence>
<dbReference type="Proteomes" id="UP001500767">
    <property type="component" value="Unassembled WGS sequence"/>
</dbReference>
<sequence length="253" mass="26543">MSTTGSGSGPDPVDHLAALRTEGDLLVAAVRGADLDATVPGLTWDVRTVAVHTGSVHRWATDLVRRRLPAPTGSSAAFTPADLPDDDLAAWLTDGLDALVTTLRDAPADLACFTFVDGIAPRTFWRRRQAHETAVHRADVEAAGGADVTPVPAAFAQDGLAELVGAFATEAAYAVDRRGLLALVPDDGPAWSVRFGDGPHRVTTGPAVDVNAADAVVRGSGSAVYLWAWNRPSPVEVTGDDAVLALWRRVRVT</sequence>
<dbReference type="SUPFAM" id="SSF109854">
    <property type="entry name" value="DinB/YfiT-like putative metalloenzymes"/>
    <property type="match status" value="1"/>
</dbReference>
<dbReference type="PANTHER" id="PTHR40758">
    <property type="entry name" value="CONSERVED PROTEIN"/>
    <property type="match status" value="1"/>
</dbReference>
<gene>
    <name evidence="3" type="ORF">GCM10022197_02830</name>
</gene>
<feature type="domain" description="Mycothiol-dependent maleylpyruvate isomerase metal-binding" evidence="2">
    <location>
        <begin position="16"/>
        <end position="140"/>
    </location>
</feature>
<name>A0ABP6WIF1_9ACTN</name>
<protein>
    <submittedName>
        <fullName evidence="3">Maleylpyruvate isomerase family mycothiol-dependent enzyme</fullName>
    </submittedName>
</protein>
<dbReference type="Pfam" id="PF07398">
    <property type="entry name" value="MDMPI_C"/>
    <property type="match status" value="1"/>
</dbReference>
<dbReference type="InterPro" id="IPR034660">
    <property type="entry name" value="DinB/YfiT-like"/>
</dbReference>
<dbReference type="Pfam" id="PF11716">
    <property type="entry name" value="MDMPI_N"/>
    <property type="match status" value="1"/>
</dbReference>
<feature type="domain" description="MDMPI C-terminal" evidence="1">
    <location>
        <begin position="155"/>
        <end position="245"/>
    </location>
</feature>
<accession>A0ABP6WIF1</accession>
<reference evidence="4" key="1">
    <citation type="journal article" date="2019" name="Int. J. Syst. Evol. Microbiol.">
        <title>The Global Catalogue of Microorganisms (GCM) 10K type strain sequencing project: providing services to taxonomists for standard genome sequencing and annotation.</title>
        <authorList>
            <consortium name="The Broad Institute Genomics Platform"/>
            <consortium name="The Broad Institute Genome Sequencing Center for Infectious Disease"/>
            <person name="Wu L."/>
            <person name="Ma J."/>
        </authorList>
    </citation>
    <scope>NUCLEOTIDE SEQUENCE [LARGE SCALE GENOMIC DNA]</scope>
    <source>
        <strain evidence="4">JCM 16540</strain>
    </source>
</reference>
<comment type="caution">
    <text evidence="3">The sequence shown here is derived from an EMBL/GenBank/DDBJ whole genome shotgun (WGS) entry which is preliminary data.</text>
</comment>
<dbReference type="RefSeq" id="WP_204912576.1">
    <property type="nucleotide sequence ID" value="NZ_BAAAYR010000001.1"/>
</dbReference>
<dbReference type="GO" id="GO:0016853">
    <property type="term" value="F:isomerase activity"/>
    <property type="evidence" value="ECO:0007669"/>
    <property type="project" value="UniProtKB-KW"/>
</dbReference>
<evidence type="ECO:0000259" key="1">
    <source>
        <dbReference type="Pfam" id="PF07398"/>
    </source>
</evidence>
<organism evidence="3 4">
    <name type="scientific">Microlunatus spumicola</name>
    <dbReference type="NCBI Taxonomy" id="81499"/>
    <lineage>
        <taxon>Bacteria</taxon>
        <taxon>Bacillati</taxon>
        <taxon>Actinomycetota</taxon>
        <taxon>Actinomycetes</taxon>
        <taxon>Propionibacteriales</taxon>
        <taxon>Propionibacteriaceae</taxon>
        <taxon>Microlunatus</taxon>
    </lineage>
</organism>